<dbReference type="InterPro" id="IPR003779">
    <property type="entry name" value="CMD-like"/>
</dbReference>
<dbReference type="Proteomes" id="UP000319103">
    <property type="component" value="Unassembled WGS sequence"/>
</dbReference>
<dbReference type="InterPro" id="IPR029032">
    <property type="entry name" value="AhpD-like"/>
</dbReference>
<organism evidence="2 3">
    <name type="scientific">Kitasatospora acidiphila</name>
    <dbReference type="NCBI Taxonomy" id="2567942"/>
    <lineage>
        <taxon>Bacteria</taxon>
        <taxon>Bacillati</taxon>
        <taxon>Actinomycetota</taxon>
        <taxon>Actinomycetes</taxon>
        <taxon>Kitasatosporales</taxon>
        <taxon>Streptomycetaceae</taxon>
        <taxon>Kitasatospora</taxon>
    </lineage>
</organism>
<sequence length="146" mass="15954">MDRQLADRKADMELTQTVVDRSAGYRTLDLYQDPVTQEAALPGLERIAPGFPDWIVTSLFGGTYQRPGLQPRDRQLVNLATLATLGGVDPQLTGHIRSSLRVGLTRQQVVEVFVHLAPYIGTPKALAALRVAAATFEQLDAEEAAK</sequence>
<dbReference type="Gene3D" id="1.20.1290.10">
    <property type="entry name" value="AhpD-like"/>
    <property type="match status" value="1"/>
</dbReference>
<dbReference type="OrthoDB" id="9802489at2"/>
<keyword evidence="3" id="KW-1185">Reference proteome</keyword>
<dbReference type="PANTHER" id="PTHR33570:SF2">
    <property type="entry name" value="CARBOXYMUCONOLACTONE DECARBOXYLASE-LIKE DOMAIN-CONTAINING PROTEIN"/>
    <property type="match status" value="1"/>
</dbReference>
<evidence type="ECO:0000259" key="1">
    <source>
        <dbReference type="Pfam" id="PF02627"/>
    </source>
</evidence>
<feature type="domain" description="Carboxymuconolactone decarboxylase-like" evidence="1">
    <location>
        <begin position="56"/>
        <end position="133"/>
    </location>
</feature>
<proteinExistence type="predicted"/>
<accession>A0A540VZT3</accession>
<protein>
    <submittedName>
        <fullName evidence="2">Carboxymuconolactone decarboxylase family protein</fullName>
    </submittedName>
</protein>
<evidence type="ECO:0000313" key="3">
    <source>
        <dbReference type="Proteomes" id="UP000319103"/>
    </source>
</evidence>
<dbReference type="InterPro" id="IPR052512">
    <property type="entry name" value="4CMD/NDH-1_regulator"/>
</dbReference>
<dbReference type="PANTHER" id="PTHR33570">
    <property type="entry name" value="4-CARBOXYMUCONOLACTONE DECARBOXYLASE FAMILY PROTEIN"/>
    <property type="match status" value="1"/>
</dbReference>
<dbReference type="Pfam" id="PF02627">
    <property type="entry name" value="CMD"/>
    <property type="match status" value="1"/>
</dbReference>
<dbReference type="SUPFAM" id="SSF69118">
    <property type="entry name" value="AhpD-like"/>
    <property type="match status" value="1"/>
</dbReference>
<dbReference type="EMBL" id="VIGB01000003">
    <property type="protein sequence ID" value="TQF02243.1"/>
    <property type="molecule type" value="Genomic_DNA"/>
</dbReference>
<dbReference type="GO" id="GO:0051920">
    <property type="term" value="F:peroxiredoxin activity"/>
    <property type="evidence" value="ECO:0007669"/>
    <property type="project" value="InterPro"/>
</dbReference>
<dbReference type="AlphaFoldDB" id="A0A540VZT3"/>
<reference evidence="2 3" key="1">
    <citation type="submission" date="2019-06" db="EMBL/GenBank/DDBJ databases">
        <title>Description of Kitasatospora acidophila sp. nov. isolated from pine grove soil, and reclassification of Streptomyces novaecaesareae to Kitasatospora novaeceasareae comb. nov.</title>
        <authorList>
            <person name="Kim M.J."/>
        </authorList>
    </citation>
    <scope>NUCLEOTIDE SEQUENCE [LARGE SCALE GENOMIC DNA]</scope>
    <source>
        <strain evidence="2 3">MMS16-CNU292</strain>
    </source>
</reference>
<name>A0A540VZT3_9ACTN</name>
<evidence type="ECO:0000313" key="2">
    <source>
        <dbReference type="EMBL" id="TQF02243.1"/>
    </source>
</evidence>
<gene>
    <name evidence="2" type="ORF">E6W39_08130</name>
</gene>
<comment type="caution">
    <text evidence="2">The sequence shown here is derived from an EMBL/GenBank/DDBJ whole genome shotgun (WGS) entry which is preliminary data.</text>
</comment>